<dbReference type="Gene3D" id="1.25.40.20">
    <property type="entry name" value="Ankyrin repeat-containing domain"/>
    <property type="match status" value="1"/>
</dbReference>
<dbReference type="Pfam" id="PF08518">
    <property type="entry name" value="GIT_SHD"/>
    <property type="match status" value="2"/>
</dbReference>
<dbReference type="Proteomes" id="UP000016666">
    <property type="component" value="Chromosome 16"/>
</dbReference>
<dbReference type="AlphaFoldDB" id="A0A493TZE6"/>
<reference evidence="13" key="3">
    <citation type="submission" date="2025-09" db="UniProtKB">
        <authorList>
            <consortium name="Ensembl"/>
        </authorList>
    </citation>
    <scope>IDENTIFICATION</scope>
</reference>
<reference evidence="13" key="2">
    <citation type="submission" date="2025-08" db="UniProtKB">
        <authorList>
            <consortium name="Ensembl"/>
        </authorList>
    </citation>
    <scope>IDENTIFICATION</scope>
</reference>
<keyword evidence="1" id="KW-0343">GTPase activation</keyword>
<dbReference type="PROSITE" id="PS50115">
    <property type="entry name" value="ARFGAP"/>
    <property type="match status" value="1"/>
</dbReference>
<dbReference type="Pfam" id="PF01412">
    <property type="entry name" value="ArfGap"/>
    <property type="match status" value="1"/>
</dbReference>
<proteinExistence type="predicted"/>
<dbReference type="InterPro" id="IPR036770">
    <property type="entry name" value="Ankyrin_rpt-contain_sf"/>
</dbReference>
<dbReference type="GO" id="GO:0007420">
    <property type="term" value="P:brain development"/>
    <property type="evidence" value="ECO:0007669"/>
    <property type="project" value="InterPro"/>
</dbReference>
<dbReference type="Pfam" id="PF12205">
    <property type="entry name" value="GIT1_C"/>
    <property type="match status" value="2"/>
</dbReference>
<accession>A0A493TZE6</accession>
<evidence type="ECO:0000256" key="11">
    <source>
        <dbReference type="SAM" id="MobiDB-lite"/>
    </source>
</evidence>
<feature type="region of interest" description="Disordered" evidence="11">
    <location>
        <begin position="482"/>
        <end position="611"/>
    </location>
</feature>
<dbReference type="SMART" id="SM00105">
    <property type="entry name" value="ArfGap"/>
    <property type="match status" value="1"/>
</dbReference>
<dbReference type="InterPro" id="IPR032352">
    <property type="entry name" value="GIT1/2_CC"/>
</dbReference>
<evidence type="ECO:0000256" key="5">
    <source>
        <dbReference type="ARBA" id="ARBA00022833"/>
    </source>
</evidence>
<dbReference type="Ensembl" id="ENSAPLT00000044135.1">
    <property type="protein sequence ID" value="ENSAPLP00000031169.1"/>
    <property type="gene ID" value="ENSAPLG00000006006.2"/>
</dbReference>
<dbReference type="InterPro" id="IPR037278">
    <property type="entry name" value="ARFGAP/RecO"/>
</dbReference>
<sequence>MAKRLRSSELCADCSAQDPCWASINRGILICDECCSVHRSLGRHISQVRHLKHTPWPPTLLQMVETLYNNGANSIWEHSLLDPASVMSGRRKANPQDKVHPNKAEFIRAKYQMLAFVHRLPCREDDSVTAKDLSKQLHSSVRTGNLETCLRLLSLGAQANFFHPEKGNTPLHVAAKAGQTLQAELLAVYGADPGTQDSNGKTPVDYARQGGHHELAERLVEIQYELTDRLAFYLCGRKPEHKNGQHFVIPQMADSSLDVSELAKAAKKKLQSLSNHLFEELAMDVYDEVDRRETDAVWLATQNHSTLVTETTVVPFLPVNPEYSSTRNQGRQKLARFNAHEFATLVIDILSDAKRRQQGNPVSGSKENVELILKSISNQHSSESQDNDQPDYDSVASDEDTDLETNAAKSNRQKSLDSDLSDGPVTAQEYMQVKNALVASEVKIQQLMKVNINLSDELRVMQKKLQTLQSENTNLRRQATTNIYQVQSGSDYTDPTNNSSLKRRPSARGSRPMSMYETGSGQKPYLPMGEVPYPEESITRLQPFPPHASKLEKQSSVSESDYDNPTAPLELEETGSGRKGRQRSIIWQGEGSIPEDTDTAPSSSLPSTEDVIRKTEQITKNIQELLRAAQENKHDRPLERASMLKLRHSLGCFSTLVPWAERAPLQPLTIQQPGPASCYIPCSERIHVAVTEMAALFPKKPKSELVRTSLRLLTSSAYRLQSECKKNPSCGDVPYDGHPAGYTASHPVRLRHCQGC</sequence>
<dbReference type="Pfam" id="PF16559">
    <property type="entry name" value="GIT_CC"/>
    <property type="match status" value="1"/>
</dbReference>
<feature type="region of interest" description="Disordered" evidence="11">
    <location>
        <begin position="378"/>
        <end position="423"/>
    </location>
</feature>
<evidence type="ECO:0000256" key="7">
    <source>
        <dbReference type="ARBA" id="ARBA00023054"/>
    </source>
</evidence>
<dbReference type="Gene3D" id="1.10.220.150">
    <property type="entry name" value="Arf GTPase activating protein"/>
    <property type="match status" value="1"/>
</dbReference>
<organism evidence="13 14">
    <name type="scientific">Anas platyrhynchos platyrhynchos</name>
    <name type="common">Northern mallard</name>
    <dbReference type="NCBI Taxonomy" id="8840"/>
    <lineage>
        <taxon>Eukaryota</taxon>
        <taxon>Metazoa</taxon>
        <taxon>Chordata</taxon>
        <taxon>Craniata</taxon>
        <taxon>Vertebrata</taxon>
        <taxon>Euteleostomi</taxon>
        <taxon>Archelosauria</taxon>
        <taxon>Archosauria</taxon>
        <taxon>Dinosauria</taxon>
        <taxon>Saurischia</taxon>
        <taxon>Theropoda</taxon>
        <taxon>Coelurosauria</taxon>
        <taxon>Aves</taxon>
        <taxon>Neognathae</taxon>
        <taxon>Galloanserae</taxon>
        <taxon>Anseriformes</taxon>
        <taxon>Anatidae</taxon>
        <taxon>Anatinae</taxon>
        <taxon>Anas</taxon>
    </lineage>
</organism>
<dbReference type="FunFam" id="1.20.5.170:FF:000015">
    <property type="entry name" value="ARF GTPase-activating protein GIT2 isoform 1"/>
    <property type="match status" value="1"/>
</dbReference>
<dbReference type="GO" id="GO:0032012">
    <property type="term" value="P:regulation of ARF protein signal transduction"/>
    <property type="evidence" value="ECO:0007669"/>
    <property type="project" value="InterPro"/>
</dbReference>
<keyword evidence="4 9" id="KW-0863">Zinc-finger</keyword>
<protein>
    <submittedName>
        <fullName evidence="13">GIT ArfGAP 2</fullName>
    </submittedName>
</protein>
<evidence type="ECO:0000259" key="12">
    <source>
        <dbReference type="PROSITE" id="PS50115"/>
    </source>
</evidence>
<feature type="coiled-coil region" evidence="10">
    <location>
        <begin position="444"/>
        <end position="478"/>
    </location>
</feature>
<evidence type="ECO:0000256" key="10">
    <source>
        <dbReference type="SAM" id="Coils"/>
    </source>
</evidence>
<dbReference type="InterPro" id="IPR002110">
    <property type="entry name" value="Ankyrin_rpt"/>
</dbReference>
<dbReference type="GO" id="GO:0031267">
    <property type="term" value="F:small GTPase binding"/>
    <property type="evidence" value="ECO:0007669"/>
    <property type="project" value="TreeGrafter"/>
</dbReference>
<evidence type="ECO:0000256" key="6">
    <source>
        <dbReference type="ARBA" id="ARBA00023043"/>
    </source>
</evidence>
<dbReference type="GO" id="GO:0005096">
    <property type="term" value="F:GTPase activator activity"/>
    <property type="evidence" value="ECO:0007669"/>
    <property type="project" value="UniProtKB-KW"/>
</dbReference>
<evidence type="ECO:0000256" key="8">
    <source>
        <dbReference type="PROSITE-ProRule" id="PRU00023"/>
    </source>
</evidence>
<keyword evidence="3" id="KW-0677">Repeat</keyword>
<dbReference type="GO" id="GO:0008277">
    <property type="term" value="P:regulation of G protein-coupled receptor signaling pathway"/>
    <property type="evidence" value="ECO:0007669"/>
    <property type="project" value="TreeGrafter"/>
</dbReference>
<keyword evidence="5" id="KW-0862">Zinc</keyword>
<dbReference type="SMART" id="SM00555">
    <property type="entry name" value="GIT"/>
    <property type="match status" value="2"/>
</dbReference>
<dbReference type="GO" id="GO:0098793">
    <property type="term" value="C:presynapse"/>
    <property type="evidence" value="ECO:0007669"/>
    <property type="project" value="GOC"/>
</dbReference>
<evidence type="ECO:0000313" key="14">
    <source>
        <dbReference type="Proteomes" id="UP000016666"/>
    </source>
</evidence>
<dbReference type="SMART" id="SM00248">
    <property type="entry name" value="ANK"/>
    <property type="match status" value="3"/>
</dbReference>
<keyword evidence="7 10" id="KW-0175">Coiled coil</keyword>
<dbReference type="FunFam" id="1.10.220.150:FF:000003">
    <property type="entry name" value="ARF GTPase-activating protein GIT2 isoform 1"/>
    <property type="match status" value="1"/>
</dbReference>
<feature type="compositionally biased region" description="Polar residues" evidence="11">
    <location>
        <begin position="482"/>
        <end position="500"/>
    </location>
</feature>
<name>A0A493TZE6_ANAPP</name>
<gene>
    <name evidence="13" type="primary">GIT2</name>
</gene>
<dbReference type="InterPro" id="IPR001164">
    <property type="entry name" value="ArfGAP_dom"/>
</dbReference>
<dbReference type="GO" id="GO:0036465">
    <property type="term" value="P:synaptic vesicle recycling"/>
    <property type="evidence" value="ECO:0007669"/>
    <property type="project" value="TreeGrafter"/>
</dbReference>
<dbReference type="FunFam" id="1.25.40.20:FF:000013">
    <property type="entry name" value="ARF GTPase-activating protein GIT1 isoform 1"/>
    <property type="match status" value="1"/>
</dbReference>
<dbReference type="PANTHER" id="PTHR46097">
    <property type="entry name" value="G PROTEIN-COUPLED RECEPTOR KINASE INTERACTING ARFGAP"/>
    <property type="match status" value="1"/>
</dbReference>
<dbReference type="InterPro" id="IPR022018">
    <property type="entry name" value="GIT1_C"/>
</dbReference>
<feature type="repeat" description="ANK" evidence="8">
    <location>
        <begin position="166"/>
        <end position="198"/>
    </location>
</feature>
<dbReference type="SUPFAM" id="SSF48403">
    <property type="entry name" value="Ankyrin repeat"/>
    <property type="match status" value="1"/>
</dbReference>
<evidence type="ECO:0000256" key="1">
    <source>
        <dbReference type="ARBA" id="ARBA00022468"/>
    </source>
</evidence>
<evidence type="ECO:0000256" key="9">
    <source>
        <dbReference type="PROSITE-ProRule" id="PRU00288"/>
    </source>
</evidence>
<dbReference type="InterPro" id="IPR047161">
    <property type="entry name" value="GIT-like"/>
</dbReference>
<reference evidence="13 14" key="1">
    <citation type="submission" date="2017-10" db="EMBL/GenBank/DDBJ databases">
        <title>A new Pekin duck reference genome.</title>
        <authorList>
            <person name="Hou Z.-C."/>
            <person name="Zhou Z.-K."/>
            <person name="Zhu F."/>
            <person name="Hou S.-S."/>
        </authorList>
    </citation>
    <scope>NUCLEOTIDE SEQUENCE [LARGE SCALE GENOMIC DNA]</scope>
</reference>
<dbReference type="GO" id="GO:0008270">
    <property type="term" value="F:zinc ion binding"/>
    <property type="evidence" value="ECO:0007669"/>
    <property type="project" value="UniProtKB-KW"/>
</dbReference>
<keyword evidence="6 8" id="KW-0040">ANK repeat</keyword>
<dbReference type="PRINTS" id="PR00405">
    <property type="entry name" value="REVINTRACTNG"/>
</dbReference>
<evidence type="ECO:0000313" key="13">
    <source>
        <dbReference type="Ensembl" id="ENSAPLP00000031169.1"/>
    </source>
</evidence>
<dbReference type="PROSITE" id="PS50088">
    <property type="entry name" value="ANK_REPEAT"/>
    <property type="match status" value="1"/>
</dbReference>
<dbReference type="Gene3D" id="1.20.120.330">
    <property type="entry name" value="Nucleotidyltransferases domain 2"/>
    <property type="match status" value="2"/>
</dbReference>
<dbReference type="Pfam" id="PF12796">
    <property type="entry name" value="Ank_2"/>
    <property type="match status" value="1"/>
</dbReference>
<evidence type="ECO:0000256" key="3">
    <source>
        <dbReference type="ARBA" id="ARBA00022737"/>
    </source>
</evidence>
<keyword evidence="2" id="KW-0479">Metal-binding</keyword>
<feature type="compositionally biased region" description="Acidic residues" evidence="11">
    <location>
        <begin position="385"/>
        <end position="403"/>
    </location>
</feature>
<dbReference type="Gene3D" id="1.20.5.170">
    <property type="match status" value="1"/>
</dbReference>
<dbReference type="SUPFAM" id="SSF57863">
    <property type="entry name" value="ArfGap/RecO-like zinc finger"/>
    <property type="match status" value="1"/>
</dbReference>
<dbReference type="GeneTree" id="ENSGT00940000156383"/>
<keyword evidence="14" id="KW-1185">Reference proteome</keyword>
<feature type="domain" description="Arf-GAP" evidence="12">
    <location>
        <begin position="1"/>
        <end position="124"/>
    </location>
</feature>
<evidence type="ECO:0000256" key="2">
    <source>
        <dbReference type="ARBA" id="ARBA00022723"/>
    </source>
</evidence>
<dbReference type="PANTHER" id="PTHR46097:SF4">
    <property type="entry name" value="ARF GTPASE-ACTIVATING PROTEIN GIT2"/>
    <property type="match status" value="1"/>
</dbReference>
<dbReference type="CDD" id="cd08847">
    <property type="entry name" value="ArfGap_GIT2"/>
    <property type="match status" value="1"/>
</dbReference>
<dbReference type="InterPro" id="IPR038508">
    <property type="entry name" value="ArfGAP_dom_sf"/>
</dbReference>
<dbReference type="InterPro" id="IPR013724">
    <property type="entry name" value="GIT_SHD"/>
</dbReference>
<dbReference type="PROSITE" id="PS50297">
    <property type="entry name" value="ANK_REP_REGION"/>
    <property type="match status" value="1"/>
</dbReference>
<evidence type="ECO:0000256" key="4">
    <source>
        <dbReference type="ARBA" id="ARBA00022771"/>
    </source>
</evidence>